<keyword evidence="6" id="KW-0067">ATP-binding</keyword>
<dbReference type="InterPro" id="IPR002067">
    <property type="entry name" value="MCP"/>
</dbReference>
<evidence type="ECO:0000256" key="10">
    <source>
        <dbReference type="PROSITE-ProRule" id="PRU00782"/>
    </source>
</evidence>
<evidence type="ECO:0000256" key="5">
    <source>
        <dbReference type="ARBA" id="ARBA00022741"/>
    </source>
</evidence>
<dbReference type="InterPro" id="IPR018108">
    <property type="entry name" value="MCP_transmembrane"/>
</dbReference>
<comment type="subcellular location">
    <subcellularLocation>
        <location evidence="1">Membrane</location>
        <topology evidence="1">Multi-pass membrane protein</topology>
    </subcellularLocation>
</comment>
<evidence type="ECO:0000256" key="9">
    <source>
        <dbReference type="PROSITE-ProRule" id="PRU00282"/>
    </source>
</evidence>
<evidence type="ECO:0000256" key="2">
    <source>
        <dbReference type="ARBA" id="ARBA00022448"/>
    </source>
</evidence>
<dbReference type="SUPFAM" id="SSF103506">
    <property type="entry name" value="Mitochondrial carrier"/>
    <property type="match status" value="1"/>
</dbReference>
<comment type="caution">
    <text evidence="10">Lacks conserved residue(s) required for the propagation of feature annotation.</text>
</comment>
<sequence length="227" mass="25286">MDIENGIFNSRGVRGLYAGLSPTLIEIIPYAGLQFGTYDTFKRWTMAWNQTRPGVGNTSPDGSLSSFQLFLCGLAAGTCAKAVCHPIDVIKKRFQVLLAIEVAADEALTAAARLMGCSEQDLMMALSTRKIQAGKDTIAKRLTIQQDYEADGIDWTKVDFKDNQECLNLFEKKPLGLLSLLDEESNFPKATDRTFANKLEQHLSSNSRFNGWRDEEFGISHYAGQFR</sequence>
<dbReference type="GO" id="GO:0055085">
    <property type="term" value="P:transmembrane transport"/>
    <property type="evidence" value="ECO:0007669"/>
    <property type="project" value="InterPro"/>
</dbReference>
<keyword evidence="8 10" id="KW-0009">Actin-binding</keyword>
<comment type="caution">
    <text evidence="13">The sequence shown here is derived from an EMBL/GenBank/DDBJ whole genome shotgun (WGS) entry which is preliminary data.</text>
</comment>
<dbReference type="Pfam" id="PF00063">
    <property type="entry name" value="Myosin_head"/>
    <property type="match status" value="1"/>
</dbReference>
<dbReference type="InterPro" id="IPR027417">
    <property type="entry name" value="P-loop_NTPase"/>
</dbReference>
<evidence type="ECO:0000256" key="7">
    <source>
        <dbReference type="ARBA" id="ARBA00023136"/>
    </source>
</evidence>
<dbReference type="GO" id="GO:0005737">
    <property type="term" value="C:cytoplasm"/>
    <property type="evidence" value="ECO:0007669"/>
    <property type="project" value="TreeGrafter"/>
</dbReference>
<dbReference type="PANTHER" id="PTHR13140:SF706">
    <property type="entry name" value="DILUTE CLASS UNCONVENTIONAL MYOSIN, ISOFORM C"/>
    <property type="match status" value="1"/>
</dbReference>
<evidence type="ECO:0000256" key="8">
    <source>
        <dbReference type="ARBA" id="ARBA00023203"/>
    </source>
</evidence>
<dbReference type="Gene3D" id="1.20.58.530">
    <property type="match status" value="1"/>
</dbReference>
<evidence type="ECO:0000256" key="4">
    <source>
        <dbReference type="ARBA" id="ARBA00022737"/>
    </source>
</evidence>
<dbReference type="InterPro" id="IPR023395">
    <property type="entry name" value="MCP_dom_sf"/>
</dbReference>
<evidence type="ECO:0000256" key="3">
    <source>
        <dbReference type="ARBA" id="ARBA00022692"/>
    </source>
</evidence>
<dbReference type="AlphaFoldDB" id="A0AAW1GY60"/>
<dbReference type="EMBL" id="JBDFQZ010000013">
    <property type="protein sequence ID" value="KAK9668642.1"/>
    <property type="molecule type" value="Genomic_DNA"/>
</dbReference>
<dbReference type="GO" id="GO:0005524">
    <property type="term" value="F:ATP binding"/>
    <property type="evidence" value="ECO:0007669"/>
    <property type="project" value="UniProtKB-KW"/>
</dbReference>
<evidence type="ECO:0000259" key="12">
    <source>
        <dbReference type="PROSITE" id="PS51456"/>
    </source>
</evidence>
<name>A0AAW1GY60_SAPOF</name>
<dbReference type="Pfam" id="PF00153">
    <property type="entry name" value="Mito_carr"/>
    <property type="match status" value="2"/>
</dbReference>
<dbReference type="InterPro" id="IPR001609">
    <property type="entry name" value="Myosin_head_motor_dom-like"/>
</dbReference>
<reference evidence="13" key="1">
    <citation type="submission" date="2024-03" db="EMBL/GenBank/DDBJ databases">
        <title>WGS assembly of Saponaria officinalis var. Norfolk2.</title>
        <authorList>
            <person name="Jenkins J."/>
            <person name="Shu S."/>
            <person name="Grimwood J."/>
            <person name="Barry K."/>
            <person name="Goodstein D."/>
            <person name="Schmutz J."/>
            <person name="Leebens-Mack J."/>
            <person name="Osbourn A."/>
        </authorList>
    </citation>
    <scope>NUCLEOTIDE SEQUENCE [LARGE SCALE GENOMIC DNA]</scope>
    <source>
        <strain evidence="13">JIC</strain>
    </source>
</reference>
<feature type="repeat" description="Solcar" evidence="9">
    <location>
        <begin position="1"/>
        <end position="44"/>
    </location>
</feature>
<dbReference type="GO" id="GO:0000146">
    <property type="term" value="F:microfilament motor activity"/>
    <property type="evidence" value="ECO:0007669"/>
    <property type="project" value="TreeGrafter"/>
</dbReference>
<evidence type="ECO:0000256" key="1">
    <source>
        <dbReference type="ARBA" id="ARBA00004141"/>
    </source>
</evidence>
<keyword evidence="4" id="KW-0677">Repeat</keyword>
<keyword evidence="7 9" id="KW-0472">Membrane</keyword>
<protein>
    <recommendedName>
        <fullName evidence="12">Myosin motor domain-containing protein</fullName>
    </recommendedName>
</protein>
<keyword evidence="10" id="KW-0505">Motor protein</keyword>
<organism evidence="13 14">
    <name type="scientific">Saponaria officinalis</name>
    <name type="common">Common soapwort</name>
    <name type="synonym">Lychnis saponaria</name>
    <dbReference type="NCBI Taxonomy" id="3572"/>
    <lineage>
        <taxon>Eukaryota</taxon>
        <taxon>Viridiplantae</taxon>
        <taxon>Streptophyta</taxon>
        <taxon>Embryophyta</taxon>
        <taxon>Tracheophyta</taxon>
        <taxon>Spermatophyta</taxon>
        <taxon>Magnoliopsida</taxon>
        <taxon>eudicotyledons</taxon>
        <taxon>Gunneridae</taxon>
        <taxon>Pentapetalae</taxon>
        <taxon>Caryophyllales</taxon>
        <taxon>Caryophyllaceae</taxon>
        <taxon>Caryophylleae</taxon>
        <taxon>Saponaria</taxon>
    </lineage>
</organism>
<gene>
    <name evidence="13" type="ORF">RND81_13G074300</name>
</gene>
<dbReference type="GO" id="GO:0016020">
    <property type="term" value="C:membrane"/>
    <property type="evidence" value="ECO:0007669"/>
    <property type="project" value="UniProtKB-SubCell"/>
</dbReference>
<dbReference type="SMART" id="SM00242">
    <property type="entry name" value="MYSc"/>
    <property type="match status" value="1"/>
</dbReference>
<dbReference type="PROSITE" id="PS50920">
    <property type="entry name" value="SOLCAR"/>
    <property type="match status" value="1"/>
</dbReference>
<dbReference type="GO" id="GO:0051015">
    <property type="term" value="F:actin filament binding"/>
    <property type="evidence" value="ECO:0007669"/>
    <property type="project" value="TreeGrafter"/>
</dbReference>
<keyword evidence="5" id="KW-0547">Nucleotide-binding</keyword>
<evidence type="ECO:0000256" key="11">
    <source>
        <dbReference type="RuleBase" id="RU000488"/>
    </source>
</evidence>
<dbReference type="PROSITE" id="PS51456">
    <property type="entry name" value="MYOSIN_MOTOR"/>
    <property type="match status" value="1"/>
</dbReference>
<keyword evidence="10" id="KW-0518">Myosin</keyword>
<evidence type="ECO:0000313" key="14">
    <source>
        <dbReference type="Proteomes" id="UP001443914"/>
    </source>
</evidence>
<dbReference type="Proteomes" id="UP001443914">
    <property type="component" value="Unassembled WGS sequence"/>
</dbReference>
<comment type="similarity">
    <text evidence="11">Belongs to the mitochondrial carrier (TC 2.A.29) family.</text>
</comment>
<dbReference type="PRINTS" id="PR00926">
    <property type="entry name" value="MITOCARRIER"/>
</dbReference>
<dbReference type="Gene3D" id="1.50.40.10">
    <property type="entry name" value="Mitochondrial carrier domain"/>
    <property type="match status" value="1"/>
</dbReference>
<proteinExistence type="inferred from homology"/>
<keyword evidence="3 9" id="KW-0812">Transmembrane</keyword>
<dbReference type="GO" id="GO:0007015">
    <property type="term" value="P:actin filament organization"/>
    <property type="evidence" value="ECO:0007669"/>
    <property type="project" value="TreeGrafter"/>
</dbReference>
<accession>A0AAW1GY60</accession>
<keyword evidence="14" id="KW-1185">Reference proteome</keyword>
<dbReference type="PANTHER" id="PTHR13140">
    <property type="entry name" value="MYOSIN"/>
    <property type="match status" value="1"/>
</dbReference>
<dbReference type="GO" id="GO:0016459">
    <property type="term" value="C:myosin complex"/>
    <property type="evidence" value="ECO:0007669"/>
    <property type="project" value="UniProtKB-KW"/>
</dbReference>
<evidence type="ECO:0000313" key="13">
    <source>
        <dbReference type="EMBL" id="KAK9668642.1"/>
    </source>
</evidence>
<dbReference type="SUPFAM" id="SSF52540">
    <property type="entry name" value="P-loop containing nucleoside triphosphate hydrolases"/>
    <property type="match status" value="1"/>
</dbReference>
<keyword evidence="2 11" id="KW-0813">Transport</keyword>
<evidence type="ECO:0000256" key="6">
    <source>
        <dbReference type="ARBA" id="ARBA00022840"/>
    </source>
</evidence>
<comment type="similarity">
    <text evidence="10">Belongs to the TRAFAC class myosin-kinesin ATPase superfamily. Myosin family.</text>
</comment>
<feature type="domain" description="Myosin motor" evidence="12">
    <location>
        <begin position="1"/>
        <end position="227"/>
    </location>
</feature>